<evidence type="ECO:0000256" key="10">
    <source>
        <dbReference type="ARBA" id="ARBA00023125"/>
    </source>
</evidence>
<dbReference type="FunFam" id="3.40.1360.10:FF:000002">
    <property type="entry name" value="DNA primase"/>
    <property type="match status" value="1"/>
</dbReference>
<dbReference type="InterPro" id="IPR050219">
    <property type="entry name" value="DnaG_primase"/>
</dbReference>
<dbReference type="InterPro" id="IPR037068">
    <property type="entry name" value="DNA_primase_core_N_sf"/>
</dbReference>
<dbReference type="InterPro" id="IPR002694">
    <property type="entry name" value="Znf_CHC2"/>
</dbReference>
<dbReference type="InterPro" id="IPR034151">
    <property type="entry name" value="TOPRIM_DnaG_bac"/>
</dbReference>
<dbReference type="GO" id="GO:0003677">
    <property type="term" value="F:DNA binding"/>
    <property type="evidence" value="ECO:0007669"/>
    <property type="project" value="UniProtKB-KW"/>
</dbReference>
<dbReference type="InterPro" id="IPR030846">
    <property type="entry name" value="DnaG_bac"/>
</dbReference>
<dbReference type="CDD" id="cd03364">
    <property type="entry name" value="TOPRIM_DnaG_primases"/>
    <property type="match status" value="1"/>
</dbReference>
<evidence type="ECO:0000313" key="15">
    <source>
        <dbReference type="Proteomes" id="UP000548632"/>
    </source>
</evidence>
<dbReference type="InterPro" id="IPR036977">
    <property type="entry name" value="DNA_primase_Znf_CHC2"/>
</dbReference>
<comment type="domain">
    <text evidence="12">Contains an N-terminal zinc-binding domain, a central core domain that contains the primase activity, and a C-terminal DnaB-binding domain.</text>
</comment>
<protein>
    <recommendedName>
        <fullName evidence="12">DNA primase</fullName>
        <ecNumber evidence="12">2.7.7.101</ecNumber>
    </recommendedName>
</protein>
<dbReference type="EMBL" id="JABVCQ010000049">
    <property type="protein sequence ID" value="MBB1127312.1"/>
    <property type="molecule type" value="Genomic_DNA"/>
</dbReference>
<keyword evidence="5 12" id="KW-0235">DNA replication</keyword>
<keyword evidence="9" id="KW-0460">Magnesium</keyword>
<dbReference type="InterPro" id="IPR019475">
    <property type="entry name" value="DNA_primase_DnaB-bd"/>
</dbReference>
<evidence type="ECO:0000256" key="9">
    <source>
        <dbReference type="ARBA" id="ARBA00022842"/>
    </source>
</evidence>
<comment type="subunit">
    <text evidence="12">Monomer. Interacts with DnaB.</text>
</comment>
<evidence type="ECO:0000256" key="7">
    <source>
        <dbReference type="ARBA" id="ARBA00022771"/>
    </source>
</evidence>
<keyword evidence="7 12" id="KW-0863">Zinc-finger</keyword>
<dbReference type="SMART" id="SM00493">
    <property type="entry name" value="TOPRIM"/>
    <property type="match status" value="1"/>
</dbReference>
<dbReference type="GO" id="GO:0006269">
    <property type="term" value="P:DNA replication, synthesis of primer"/>
    <property type="evidence" value="ECO:0007669"/>
    <property type="project" value="UniProtKB-UniRule"/>
</dbReference>
<dbReference type="SUPFAM" id="SSF117023">
    <property type="entry name" value="DNA primase DnaG, C-terminal domain"/>
    <property type="match status" value="1"/>
</dbReference>
<evidence type="ECO:0000256" key="3">
    <source>
        <dbReference type="ARBA" id="ARBA00022679"/>
    </source>
</evidence>
<dbReference type="GO" id="GO:1990077">
    <property type="term" value="C:primosome complex"/>
    <property type="evidence" value="ECO:0007669"/>
    <property type="project" value="UniProtKB-KW"/>
</dbReference>
<evidence type="ECO:0000259" key="13">
    <source>
        <dbReference type="PROSITE" id="PS50880"/>
    </source>
</evidence>
<keyword evidence="2 12" id="KW-0639">Primosome</keyword>
<sequence>MASRITPDLKQQVLARTDLVELIRQRVPLKAVGQNFKACCPFHDDKTPSFHVVADKQFYYCFGCGQHGNAIDFLIAYDRLSFNEAVEELAARAGIVLTPADANDQTARVATAPLYAVLEQAAALYRQQLRTSPNAIAYLKQRGLTGAIAKHFSLGFAPERWDFLTAHSAFAQTDPQLLVAAGLLIARPDAPTGRRHYDRLRQRIIFPIRDRQGRVCGFGGRAIDGSEPKYLNSPETPVFHKGQGLYGLFEARQASRNLPYLLVVEGYLDVITLAQFGFPYTVAMLGTATTATQLRQLQLVASEVIFCFDGDRAGQAAAWKALKLALPLATGHHPIRFVRLPADQDPDSLLRHAGTAAFEQLLADAQPLSEVLFDTLLAQVNLATVEGRAWLATEATALINTVPAGAYQTLLRQRLSTLVGIKPTVSPPPHQVQSPMTPARLTLPQRAAALLLQQPQLVAQLPPDWPDEVASWSQLNRDDVRLLQDVLHWVSADPSASLAWLRERWRDDSRAALLQHLTHPMVIAHIPPAGQIVELIGIMRNLKQEVEKNMRRQLLSTRHLNELSPTERAQLRTSALSMTPADQDISVPD</sequence>
<dbReference type="Gene3D" id="1.10.860.10">
    <property type="entry name" value="DNAb Helicase, Chain A"/>
    <property type="match status" value="1"/>
</dbReference>
<name>A0A839HQF7_9GAMM</name>
<feature type="domain" description="Toprim" evidence="13">
    <location>
        <begin position="259"/>
        <end position="345"/>
    </location>
</feature>
<dbReference type="Gene3D" id="3.90.980.10">
    <property type="entry name" value="DNA primase, catalytic core, N-terminal domain"/>
    <property type="match status" value="1"/>
</dbReference>
<dbReference type="InterPro" id="IPR016136">
    <property type="entry name" value="DNA_helicase_N/primase_C"/>
</dbReference>
<dbReference type="GO" id="GO:0008270">
    <property type="term" value="F:zinc ion binding"/>
    <property type="evidence" value="ECO:0007669"/>
    <property type="project" value="UniProtKB-UniRule"/>
</dbReference>
<comment type="similarity">
    <text evidence="12">Belongs to the DnaG primase family.</text>
</comment>
<dbReference type="Pfam" id="PF13155">
    <property type="entry name" value="Toprim_2"/>
    <property type="match status" value="1"/>
</dbReference>
<feature type="zinc finger region" description="CHC2-type" evidence="12">
    <location>
        <begin position="40"/>
        <end position="64"/>
    </location>
</feature>
<dbReference type="GO" id="GO:0003899">
    <property type="term" value="F:DNA-directed RNA polymerase activity"/>
    <property type="evidence" value="ECO:0007669"/>
    <property type="project" value="UniProtKB-UniRule"/>
</dbReference>
<proteinExistence type="inferred from homology"/>
<dbReference type="Gene3D" id="3.90.580.10">
    <property type="entry name" value="Zinc finger, CHC2-type domain"/>
    <property type="match status" value="1"/>
</dbReference>
<dbReference type="InterPro" id="IPR013173">
    <property type="entry name" value="DNA_primase_DnaG_DnaB-bd_dom"/>
</dbReference>
<dbReference type="RefSeq" id="WP_182584939.1">
    <property type="nucleotide sequence ID" value="NZ_JABVCQ010000049.1"/>
</dbReference>
<dbReference type="SUPFAM" id="SSF57783">
    <property type="entry name" value="Zinc beta-ribbon"/>
    <property type="match status" value="1"/>
</dbReference>
<keyword evidence="6 12" id="KW-0479">Metal-binding</keyword>
<reference evidence="14 15" key="1">
    <citation type="journal article" date="2020" name="Arch. Microbiol.">
        <title>The genome sequence of the giant phototrophic gammaproteobacterium Thiospirillum jenense gives insight into its physiological properties and phylogenetic relationships.</title>
        <authorList>
            <person name="Imhoff J.F."/>
            <person name="Meyer T.E."/>
            <person name="Kyndt J.A."/>
        </authorList>
    </citation>
    <scope>NUCLEOTIDE SEQUENCE [LARGE SCALE GENOMIC DNA]</scope>
    <source>
        <strain evidence="14 15">DSM 216</strain>
    </source>
</reference>
<evidence type="ECO:0000256" key="2">
    <source>
        <dbReference type="ARBA" id="ARBA00022515"/>
    </source>
</evidence>
<comment type="function">
    <text evidence="12">RNA polymerase that catalyzes the synthesis of short RNA molecules used as primers for DNA polymerase during DNA replication.</text>
</comment>
<dbReference type="InterPro" id="IPR006295">
    <property type="entry name" value="DNA_primase_DnaG"/>
</dbReference>
<gene>
    <name evidence="12" type="primary">dnaG</name>
    <name evidence="14" type="ORF">HUK38_13935</name>
</gene>
<dbReference type="Gene3D" id="3.40.1360.10">
    <property type="match status" value="1"/>
</dbReference>
<dbReference type="Gene3D" id="1.20.50.20">
    <property type="entry name" value="DnaG, RNA polymerase domain, helical bundle"/>
    <property type="match status" value="1"/>
</dbReference>
<organism evidence="14 15">
    <name type="scientific">Thiospirillum jenense</name>
    <dbReference type="NCBI Taxonomy" id="1653858"/>
    <lineage>
        <taxon>Bacteria</taxon>
        <taxon>Pseudomonadati</taxon>
        <taxon>Pseudomonadota</taxon>
        <taxon>Gammaproteobacteria</taxon>
        <taxon>Chromatiales</taxon>
        <taxon>Chromatiaceae</taxon>
        <taxon>Thiospirillum</taxon>
    </lineage>
</organism>
<comment type="cofactor">
    <cofactor evidence="12">
        <name>Zn(2+)</name>
        <dbReference type="ChEBI" id="CHEBI:29105"/>
    </cofactor>
    <text evidence="12">Binds 1 zinc ion per monomer.</text>
</comment>
<dbReference type="PANTHER" id="PTHR30313">
    <property type="entry name" value="DNA PRIMASE"/>
    <property type="match status" value="1"/>
</dbReference>
<keyword evidence="1 12" id="KW-0240">DNA-directed RNA polymerase</keyword>
<dbReference type="PROSITE" id="PS50880">
    <property type="entry name" value="TOPRIM"/>
    <property type="match status" value="1"/>
</dbReference>
<dbReference type="SUPFAM" id="SSF56731">
    <property type="entry name" value="DNA primase core"/>
    <property type="match status" value="1"/>
</dbReference>
<dbReference type="Pfam" id="PF08278">
    <property type="entry name" value="DnaG_DnaB_bind"/>
    <property type="match status" value="1"/>
</dbReference>
<keyword evidence="11 12" id="KW-0804">Transcription</keyword>
<evidence type="ECO:0000256" key="11">
    <source>
        <dbReference type="ARBA" id="ARBA00023163"/>
    </source>
</evidence>
<keyword evidence="4 12" id="KW-0548">Nucleotidyltransferase</keyword>
<comment type="catalytic activity">
    <reaction evidence="12">
        <text>ssDNA + n NTP = ssDNA/pppN(pN)n-1 hybrid + (n-1) diphosphate.</text>
        <dbReference type="EC" id="2.7.7.101"/>
    </reaction>
</comment>
<dbReference type="InterPro" id="IPR013264">
    <property type="entry name" value="DNAG_N"/>
</dbReference>
<dbReference type="InterPro" id="IPR006171">
    <property type="entry name" value="TOPRIM_dom"/>
</dbReference>
<evidence type="ECO:0000313" key="14">
    <source>
        <dbReference type="EMBL" id="MBB1127312.1"/>
    </source>
</evidence>
<evidence type="ECO:0000256" key="12">
    <source>
        <dbReference type="HAMAP-Rule" id="MF_00974"/>
    </source>
</evidence>
<dbReference type="SMART" id="SM00400">
    <property type="entry name" value="ZnF_CHCC"/>
    <property type="match status" value="1"/>
</dbReference>
<dbReference type="PANTHER" id="PTHR30313:SF2">
    <property type="entry name" value="DNA PRIMASE"/>
    <property type="match status" value="1"/>
</dbReference>
<evidence type="ECO:0000256" key="6">
    <source>
        <dbReference type="ARBA" id="ARBA00022723"/>
    </source>
</evidence>
<dbReference type="FunFam" id="3.90.580.10:FF:000001">
    <property type="entry name" value="DNA primase"/>
    <property type="match status" value="1"/>
</dbReference>
<evidence type="ECO:0000256" key="5">
    <source>
        <dbReference type="ARBA" id="ARBA00022705"/>
    </source>
</evidence>
<comment type="caution">
    <text evidence="14">The sequence shown here is derived from an EMBL/GenBank/DDBJ whole genome shotgun (WGS) entry which is preliminary data.</text>
</comment>
<keyword evidence="3 12" id="KW-0808">Transferase</keyword>
<dbReference type="AlphaFoldDB" id="A0A839HQF7"/>
<evidence type="ECO:0000256" key="4">
    <source>
        <dbReference type="ARBA" id="ARBA00022695"/>
    </source>
</evidence>
<dbReference type="Pfam" id="PF10410">
    <property type="entry name" value="DnaB_bind"/>
    <property type="match status" value="1"/>
</dbReference>
<dbReference type="GO" id="GO:0005737">
    <property type="term" value="C:cytoplasm"/>
    <property type="evidence" value="ECO:0007669"/>
    <property type="project" value="TreeGrafter"/>
</dbReference>
<dbReference type="NCBIfam" id="TIGR01391">
    <property type="entry name" value="dnaG"/>
    <property type="match status" value="1"/>
</dbReference>
<keyword evidence="15" id="KW-1185">Reference proteome</keyword>
<dbReference type="HAMAP" id="MF_00974">
    <property type="entry name" value="DNA_primase_DnaG"/>
    <property type="match status" value="1"/>
</dbReference>
<evidence type="ECO:0000256" key="8">
    <source>
        <dbReference type="ARBA" id="ARBA00022833"/>
    </source>
</evidence>
<keyword evidence="10 12" id="KW-0238">DNA-binding</keyword>
<dbReference type="Pfam" id="PF01807">
    <property type="entry name" value="Zn_ribbon_DnaG"/>
    <property type="match status" value="1"/>
</dbReference>
<dbReference type="Pfam" id="PF08275">
    <property type="entry name" value="DNAG_N"/>
    <property type="match status" value="1"/>
</dbReference>
<dbReference type="EC" id="2.7.7.101" evidence="12"/>
<dbReference type="GO" id="GO:0000428">
    <property type="term" value="C:DNA-directed RNA polymerase complex"/>
    <property type="evidence" value="ECO:0007669"/>
    <property type="project" value="UniProtKB-KW"/>
</dbReference>
<evidence type="ECO:0000256" key="1">
    <source>
        <dbReference type="ARBA" id="ARBA00022478"/>
    </source>
</evidence>
<accession>A0A839HQF7</accession>
<keyword evidence="8 12" id="KW-0862">Zinc</keyword>
<dbReference type="Proteomes" id="UP000548632">
    <property type="component" value="Unassembled WGS sequence"/>
</dbReference>